<evidence type="ECO:0000256" key="4">
    <source>
        <dbReference type="SAM" id="Coils"/>
    </source>
</evidence>
<keyword evidence="4" id="KW-0175">Coiled coil</keyword>
<dbReference type="Gene3D" id="3.90.220.20">
    <property type="entry name" value="DNA methylase specificity domains"/>
    <property type="match status" value="2"/>
</dbReference>
<feature type="coiled-coil region" evidence="4">
    <location>
        <begin position="385"/>
        <end position="412"/>
    </location>
</feature>
<evidence type="ECO:0000256" key="3">
    <source>
        <dbReference type="ARBA" id="ARBA00023125"/>
    </source>
</evidence>
<reference evidence="7" key="1">
    <citation type="journal article" date="2019" name="Int. J. Syst. Evol. Microbiol.">
        <title>The Global Catalogue of Microorganisms (GCM) 10K type strain sequencing project: providing services to taxonomists for standard genome sequencing and annotation.</title>
        <authorList>
            <consortium name="The Broad Institute Genomics Platform"/>
            <consortium name="The Broad Institute Genome Sequencing Center for Infectious Disease"/>
            <person name="Wu L."/>
            <person name="Ma J."/>
        </authorList>
    </citation>
    <scope>NUCLEOTIDE SEQUENCE [LARGE SCALE GENOMIC DNA]</scope>
    <source>
        <strain evidence="7">NBRC 15640</strain>
    </source>
</reference>
<dbReference type="CDD" id="cd17250">
    <property type="entry name" value="RMtype1_S_Eco4255II_TRD2-CR2_like"/>
    <property type="match status" value="1"/>
</dbReference>
<dbReference type="EMBL" id="BSNX01000003">
    <property type="protein sequence ID" value="GLQ71176.1"/>
    <property type="molecule type" value="Genomic_DNA"/>
</dbReference>
<dbReference type="InterPro" id="IPR052021">
    <property type="entry name" value="Type-I_RS_S_subunit"/>
</dbReference>
<keyword evidence="2" id="KW-0680">Restriction system</keyword>
<comment type="caution">
    <text evidence="6">The sequence shown here is derived from an EMBL/GenBank/DDBJ whole genome shotgun (WGS) entry which is preliminary data.</text>
</comment>
<dbReference type="GO" id="GO:0009307">
    <property type="term" value="P:DNA restriction-modification system"/>
    <property type="evidence" value="ECO:0007669"/>
    <property type="project" value="UniProtKB-KW"/>
</dbReference>
<dbReference type="CDD" id="cd17258">
    <property type="entry name" value="RMtype1_S_Sau13435ORF2165P-TRD1-CR1_like"/>
    <property type="match status" value="1"/>
</dbReference>
<comment type="similarity">
    <text evidence="1">Belongs to the type-I restriction system S methylase family.</text>
</comment>
<name>A0AAV5NM90_9VIBR</name>
<evidence type="ECO:0000313" key="6">
    <source>
        <dbReference type="EMBL" id="GLQ71176.1"/>
    </source>
</evidence>
<feature type="domain" description="Type I restriction modification DNA specificity" evidence="5">
    <location>
        <begin position="68"/>
        <end position="194"/>
    </location>
</feature>
<keyword evidence="7" id="KW-1185">Reference proteome</keyword>
<protein>
    <submittedName>
        <fullName evidence="6">Type I restriction-modification enzyme, S subunit</fullName>
    </submittedName>
</protein>
<dbReference type="AlphaFoldDB" id="A0AAV5NM90"/>
<dbReference type="Pfam" id="PF01420">
    <property type="entry name" value="Methylase_S"/>
    <property type="match status" value="2"/>
</dbReference>
<dbReference type="RefSeq" id="WP_126605927.1">
    <property type="nucleotide sequence ID" value="NZ_AP025146.1"/>
</dbReference>
<evidence type="ECO:0000259" key="5">
    <source>
        <dbReference type="Pfam" id="PF01420"/>
    </source>
</evidence>
<gene>
    <name evidence="6" type="ORF">GCM10007932_05360</name>
</gene>
<dbReference type="PANTHER" id="PTHR30408:SF12">
    <property type="entry name" value="TYPE I RESTRICTION ENZYME MJAVIII SPECIFICITY SUBUNIT"/>
    <property type="match status" value="1"/>
</dbReference>
<accession>A0AAV5NM90</accession>
<evidence type="ECO:0000313" key="7">
    <source>
        <dbReference type="Proteomes" id="UP001156690"/>
    </source>
</evidence>
<dbReference type="InterPro" id="IPR000055">
    <property type="entry name" value="Restrct_endonuc_typeI_TRD"/>
</dbReference>
<dbReference type="SUPFAM" id="SSF116734">
    <property type="entry name" value="DNA methylase specificity domain"/>
    <property type="match status" value="2"/>
</dbReference>
<dbReference type="InterPro" id="IPR044946">
    <property type="entry name" value="Restrct_endonuc_typeI_TRD_sf"/>
</dbReference>
<dbReference type="PANTHER" id="PTHR30408">
    <property type="entry name" value="TYPE-1 RESTRICTION ENZYME ECOKI SPECIFICITY PROTEIN"/>
    <property type="match status" value="1"/>
</dbReference>
<keyword evidence="3" id="KW-0238">DNA-binding</keyword>
<organism evidence="6 7">
    <name type="scientific">Vibrio penaeicida</name>
    <dbReference type="NCBI Taxonomy" id="104609"/>
    <lineage>
        <taxon>Bacteria</taxon>
        <taxon>Pseudomonadati</taxon>
        <taxon>Pseudomonadota</taxon>
        <taxon>Gammaproteobacteria</taxon>
        <taxon>Vibrionales</taxon>
        <taxon>Vibrionaceae</taxon>
        <taxon>Vibrio</taxon>
    </lineage>
</organism>
<evidence type="ECO:0000256" key="2">
    <source>
        <dbReference type="ARBA" id="ARBA00022747"/>
    </source>
</evidence>
<proteinExistence type="inferred from homology"/>
<sequence>MVTDTKYPPSVKAGKPILGETPEGWARESLKKHLTLEQRKVKVLDEKEYDLVTVKRSRGGVVRREHLYGRQISVKSQFSLKQGDFLISKRQIVHGACGIVPAHLDGSIVSNEYSIFTAKDSFDLTYLRYLSETLYFQQTCFHSSIGVHIEKMIFKLDNWFKWDFNLPPLPEQRKIAQILSTWDRGIATTEKLIETSKQQKKALMQQLLTGKKRLVNPETGKVFERGWEHGFLGDLCTFKGGSAFKEVYQGQLSGDYPFIKVSDMNLPQNGKFILQANNWITDEVAKTIKAKAFNAGSVVFAKVGAALLLNRRRILVQPTIVDNNMMAATPKNICSTEFLYQLMLMIDFAKFVQDGAVPSINQSDLSRFKISYPHFEEQQKIASVLTAADKEIEILEAKLTHFKQEKKALMQQLLTGKRRVSLSS</sequence>
<feature type="domain" description="Type I restriction modification DNA specificity" evidence="5">
    <location>
        <begin position="225"/>
        <end position="399"/>
    </location>
</feature>
<dbReference type="GO" id="GO:0003677">
    <property type="term" value="F:DNA binding"/>
    <property type="evidence" value="ECO:0007669"/>
    <property type="project" value="UniProtKB-KW"/>
</dbReference>
<evidence type="ECO:0000256" key="1">
    <source>
        <dbReference type="ARBA" id="ARBA00010923"/>
    </source>
</evidence>
<dbReference type="Proteomes" id="UP001156690">
    <property type="component" value="Unassembled WGS sequence"/>
</dbReference>